<evidence type="ECO:0000313" key="2">
    <source>
        <dbReference type="EMBL" id="PIK55410.1"/>
    </source>
</evidence>
<dbReference type="InterPro" id="IPR013761">
    <property type="entry name" value="SAM/pointed_sf"/>
</dbReference>
<protein>
    <recommendedName>
        <fullName evidence="4">SAM domain-containing protein</fullName>
    </recommendedName>
</protein>
<dbReference type="PANTHER" id="PTHR31025">
    <property type="entry name" value="SI:CH211-196P9.1-RELATED"/>
    <property type="match status" value="1"/>
</dbReference>
<organism evidence="2 3">
    <name type="scientific">Stichopus japonicus</name>
    <name type="common">Sea cucumber</name>
    <dbReference type="NCBI Taxonomy" id="307972"/>
    <lineage>
        <taxon>Eukaryota</taxon>
        <taxon>Metazoa</taxon>
        <taxon>Echinodermata</taxon>
        <taxon>Eleutherozoa</taxon>
        <taxon>Echinozoa</taxon>
        <taxon>Holothuroidea</taxon>
        <taxon>Aspidochirotacea</taxon>
        <taxon>Aspidochirotida</taxon>
        <taxon>Stichopodidae</taxon>
        <taxon>Apostichopus</taxon>
    </lineage>
</organism>
<feature type="region of interest" description="Disordered" evidence="1">
    <location>
        <begin position="93"/>
        <end position="122"/>
    </location>
</feature>
<evidence type="ECO:0000256" key="1">
    <source>
        <dbReference type="SAM" id="MobiDB-lite"/>
    </source>
</evidence>
<accession>A0A2G8L5K0</accession>
<dbReference type="AlphaFoldDB" id="A0A2G8L5K0"/>
<comment type="caution">
    <text evidence="2">The sequence shown here is derived from an EMBL/GenBank/DDBJ whole genome shotgun (WGS) entry which is preliminary data.</text>
</comment>
<gene>
    <name evidence="2" type="ORF">BSL78_07681</name>
</gene>
<feature type="non-terminal residue" evidence="2">
    <location>
        <position position="1"/>
    </location>
</feature>
<dbReference type="SUPFAM" id="SSF47769">
    <property type="entry name" value="SAM/Pointed domain"/>
    <property type="match status" value="1"/>
</dbReference>
<dbReference type="EMBL" id="MRZV01000216">
    <property type="protein sequence ID" value="PIK55410.1"/>
    <property type="molecule type" value="Genomic_DNA"/>
</dbReference>
<sequence>FIMSEPEVKSILTRWGMDELIETFEDNEIDLESFKLLDETSLKELIPKVGLRVKFAYRLKSYEAFYTKSTSGRPASGWLEEHLKYSRKRVKKYSTTEEATSPEGKHDNDEDTDDSVSEEDTQKMKTWLQHNEQPRATMEEYMLKTAKRRQILIKSKGFKEALVEYPKILLPGMIEQDFQVLQPESAEKLYEKWPAVCKVILSYTEKNFPGWMKELPWDCTLLTEEELGFFALPYVFQSRHKRKKGRGSMSVSAGVKAFIDIRSNVTNIKSFCGDIDETVHPQPFTVVLWDLKQKSRQFFVLIERKALPATSLLKAIDTCFKMHFVFDIEYQPDCEASWQFLQSIIYELNTAITKEISSVKAFRAYYNSM</sequence>
<dbReference type="Proteomes" id="UP000230750">
    <property type="component" value="Unassembled WGS sequence"/>
</dbReference>
<name>A0A2G8L5K0_STIJA</name>
<proteinExistence type="predicted"/>
<dbReference type="PANTHER" id="PTHR31025:SF9">
    <property type="entry name" value="SI:DKEY-286J15.1"/>
    <property type="match status" value="1"/>
</dbReference>
<feature type="compositionally biased region" description="Acidic residues" evidence="1">
    <location>
        <begin position="109"/>
        <end position="119"/>
    </location>
</feature>
<reference evidence="2 3" key="1">
    <citation type="journal article" date="2017" name="PLoS Biol.">
        <title>The sea cucumber genome provides insights into morphological evolution and visceral regeneration.</title>
        <authorList>
            <person name="Zhang X."/>
            <person name="Sun L."/>
            <person name="Yuan J."/>
            <person name="Sun Y."/>
            <person name="Gao Y."/>
            <person name="Zhang L."/>
            <person name="Li S."/>
            <person name="Dai H."/>
            <person name="Hamel J.F."/>
            <person name="Liu C."/>
            <person name="Yu Y."/>
            <person name="Liu S."/>
            <person name="Lin W."/>
            <person name="Guo K."/>
            <person name="Jin S."/>
            <person name="Xu P."/>
            <person name="Storey K.B."/>
            <person name="Huan P."/>
            <person name="Zhang T."/>
            <person name="Zhou Y."/>
            <person name="Zhang J."/>
            <person name="Lin C."/>
            <person name="Li X."/>
            <person name="Xing L."/>
            <person name="Huo D."/>
            <person name="Sun M."/>
            <person name="Wang L."/>
            <person name="Mercier A."/>
            <person name="Li F."/>
            <person name="Yang H."/>
            <person name="Xiang J."/>
        </authorList>
    </citation>
    <scope>NUCLEOTIDE SEQUENCE [LARGE SCALE GENOMIC DNA]</scope>
    <source>
        <strain evidence="2">Shaxun</strain>
        <tissue evidence="2">Muscle</tissue>
    </source>
</reference>
<dbReference type="Gene3D" id="1.10.150.50">
    <property type="entry name" value="Transcription Factor, Ets-1"/>
    <property type="match status" value="1"/>
</dbReference>
<evidence type="ECO:0008006" key="4">
    <source>
        <dbReference type="Google" id="ProtNLM"/>
    </source>
</evidence>
<keyword evidence="3" id="KW-1185">Reference proteome</keyword>
<evidence type="ECO:0000313" key="3">
    <source>
        <dbReference type="Proteomes" id="UP000230750"/>
    </source>
</evidence>
<dbReference type="OrthoDB" id="8022339at2759"/>